<dbReference type="OrthoDB" id="656828at2759"/>
<proteinExistence type="predicted"/>
<feature type="compositionally biased region" description="Basic and acidic residues" evidence="1">
    <location>
        <begin position="19"/>
        <end position="52"/>
    </location>
</feature>
<gene>
    <name evidence="2" type="ORF">HU200_023584</name>
</gene>
<evidence type="ECO:0000313" key="2">
    <source>
        <dbReference type="EMBL" id="KAF8720682.1"/>
    </source>
</evidence>
<organism evidence="2 3">
    <name type="scientific">Digitaria exilis</name>
    <dbReference type="NCBI Taxonomy" id="1010633"/>
    <lineage>
        <taxon>Eukaryota</taxon>
        <taxon>Viridiplantae</taxon>
        <taxon>Streptophyta</taxon>
        <taxon>Embryophyta</taxon>
        <taxon>Tracheophyta</taxon>
        <taxon>Spermatophyta</taxon>
        <taxon>Magnoliopsida</taxon>
        <taxon>Liliopsida</taxon>
        <taxon>Poales</taxon>
        <taxon>Poaceae</taxon>
        <taxon>PACMAD clade</taxon>
        <taxon>Panicoideae</taxon>
        <taxon>Panicodae</taxon>
        <taxon>Paniceae</taxon>
        <taxon>Anthephorinae</taxon>
        <taxon>Digitaria</taxon>
    </lineage>
</organism>
<reference evidence="2" key="1">
    <citation type="submission" date="2020-07" db="EMBL/GenBank/DDBJ databases">
        <title>Genome sequence and genetic diversity analysis of an under-domesticated orphan crop, white fonio (Digitaria exilis).</title>
        <authorList>
            <person name="Bennetzen J.L."/>
            <person name="Chen S."/>
            <person name="Ma X."/>
            <person name="Wang X."/>
            <person name="Yssel A.E.J."/>
            <person name="Chaluvadi S.R."/>
            <person name="Johnson M."/>
            <person name="Gangashetty P."/>
            <person name="Hamidou F."/>
            <person name="Sanogo M.D."/>
            <person name="Zwaenepoel A."/>
            <person name="Wallace J."/>
            <person name="Van De Peer Y."/>
            <person name="Van Deynze A."/>
        </authorList>
    </citation>
    <scope>NUCLEOTIDE SEQUENCE</scope>
    <source>
        <tissue evidence="2">Leaves</tissue>
    </source>
</reference>
<dbReference type="AlphaFoldDB" id="A0A835C4S1"/>
<evidence type="ECO:0000313" key="3">
    <source>
        <dbReference type="Proteomes" id="UP000636709"/>
    </source>
</evidence>
<name>A0A835C4S1_9POAL</name>
<dbReference type="Proteomes" id="UP000636709">
    <property type="component" value="Unassembled WGS sequence"/>
</dbReference>
<dbReference type="EMBL" id="JACEFO010001691">
    <property type="protein sequence ID" value="KAF8720682.1"/>
    <property type="molecule type" value="Genomic_DNA"/>
</dbReference>
<keyword evidence="3" id="KW-1185">Reference proteome</keyword>
<protein>
    <submittedName>
        <fullName evidence="2">Uncharacterized protein</fullName>
    </submittedName>
</protein>
<comment type="caution">
    <text evidence="2">The sequence shown here is derived from an EMBL/GenBank/DDBJ whole genome shotgun (WGS) entry which is preliminary data.</text>
</comment>
<accession>A0A835C4S1</accession>
<evidence type="ECO:0000256" key="1">
    <source>
        <dbReference type="SAM" id="MobiDB-lite"/>
    </source>
</evidence>
<sequence length="78" mass="8401">MTSMGFSYAQIHVRQERCRMKSLKAEEKDKKAQEAAAGEDKRPTTAEDERASGGDGSSWASRKVYPCAGTVAAPPPAN</sequence>
<feature type="region of interest" description="Disordered" evidence="1">
    <location>
        <begin position="19"/>
        <end position="62"/>
    </location>
</feature>